<proteinExistence type="predicted"/>
<dbReference type="AlphaFoldDB" id="A0A9W9D398"/>
<dbReference type="Gene3D" id="3.80.10.10">
    <property type="entry name" value="Ribonuclease Inhibitor"/>
    <property type="match status" value="1"/>
</dbReference>
<dbReference type="Proteomes" id="UP001140453">
    <property type="component" value="Unassembled WGS sequence"/>
</dbReference>
<protein>
    <submittedName>
        <fullName evidence="1">Uncharacterized protein</fullName>
    </submittedName>
</protein>
<evidence type="ECO:0000313" key="2">
    <source>
        <dbReference type="Proteomes" id="UP001140453"/>
    </source>
</evidence>
<keyword evidence="2" id="KW-1185">Reference proteome</keyword>
<dbReference type="InterPro" id="IPR032675">
    <property type="entry name" value="LRR_dom_sf"/>
</dbReference>
<dbReference type="OrthoDB" id="3945550at2759"/>
<evidence type="ECO:0000313" key="1">
    <source>
        <dbReference type="EMBL" id="KAJ4397791.1"/>
    </source>
</evidence>
<dbReference type="EMBL" id="JAPEVB010000001">
    <property type="protein sequence ID" value="KAJ4397791.1"/>
    <property type="molecule type" value="Genomic_DNA"/>
</dbReference>
<name>A0A9W9D398_9PEZI</name>
<reference evidence="1" key="1">
    <citation type="submission" date="2022-10" db="EMBL/GenBank/DDBJ databases">
        <title>Tapping the CABI collections for fungal endophytes: first genome assemblies for Collariella, Neodidymelliopsis, Ascochyta clinopodiicola, Didymella pomorum, Didymosphaeria variabile, Neocosmospora piperis and Neocucurbitaria cava.</title>
        <authorList>
            <person name="Hill R."/>
        </authorList>
    </citation>
    <scope>NUCLEOTIDE SEQUENCE</scope>
    <source>
        <strain evidence="1">IMI 355082</strain>
    </source>
</reference>
<sequence>MGSTDFESLHAELIGRVCEYLDEAHPASLLAFSQADKRCYAIASGLLFRTIKFTISNGQQLAQDVRKWETILSRESGFRHVRRLILHCATEDTKQRPEGYLSLDPCERHEDDSGLRSCWDLYNSYQFLYPNFSESSLMKHGWEAVVGLLKQCSGLADVFYACPVQFPPCLLHTLHANLPRCRLHDYTFHLNLDEEPIDPREMALATSPCLYSVGGLNLAAERVAWDLARYQAVRMKEAHVLLPGGEEIDLDEGDRDPRWAGGEMLARKPLETFHLIRPTFPETPLSFNTVSWAVHGNFFALRVLKLDLVVTNLDDLPGAKEFPALETLVFACARATRMEYWKTLLTFLHDLPRLTTLQIKDWARSVSFVPGLNSHLRYLDFSTHLHLFGETMKDDHIHQLADACPDLEELLIEIRRSRGSANEVSLYRALGRLRRLQNLTLRLDASPPGLDSTVEFFDPNGELISHGTTIEPWFDADDAKTVDGPLRPYRQGHIYDALVNSAIDPGLTRSIFDVINNAKIALGRAVLPLERLKVYASRGEMFQPAGRWSPRTPVLLPFLAALQSRWLVERDVRDDARDVLHVTELGRKSRLDHSSCQAKYLQDSRDEYLFKDLFDMWQRVWPCEEGASLPWESWKSLPLDLQVKDAAPEI</sequence>
<organism evidence="1 2">
    <name type="scientific">Gnomoniopsis smithogilvyi</name>
    <dbReference type="NCBI Taxonomy" id="1191159"/>
    <lineage>
        <taxon>Eukaryota</taxon>
        <taxon>Fungi</taxon>
        <taxon>Dikarya</taxon>
        <taxon>Ascomycota</taxon>
        <taxon>Pezizomycotina</taxon>
        <taxon>Sordariomycetes</taxon>
        <taxon>Sordariomycetidae</taxon>
        <taxon>Diaporthales</taxon>
        <taxon>Gnomoniaceae</taxon>
        <taxon>Gnomoniopsis</taxon>
    </lineage>
</organism>
<dbReference type="SUPFAM" id="SSF52047">
    <property type="entry name" value="RNI-like"/>
    <property type="match status" value="1"/>
</dbReference>
<accession>A0A9W9D398</accession>
<gene>
    <name evidence="1" type="ORF">N0V93_002028</name>
</gene>
<comment type="caution">
    <text evidence="1">The sequence shown here is derived from an EMBL/GenBank/DDBJ whole genome shotgun (WGS) entry which is preliminary data.</text>
</comment>